<evidence type="ECO:0000256" key="1">
    <source>
        <dbReference type="ARBA" id="ARBA00004651"/>
    </source>
</evidence>
<dbReference type="InterPro" id="IPR035906">
    <property type="entry name" value="MetI-like_sf"/>
</dbReference>
<dbReference type="AlphaFoldDB" id="A0A8J3LTA3"/>
<evidence type="ECO:0000256" key="7">
    <source>
        <dbReference type="ARBA" id="ARBA00023136"/>
    </source>
</evidence>
<evidence type="ECO:0000256" key="2">
    <source>
        <dbReference type="ARBA" id="ARBA00007069"/>
    </source>
</evidence>
<name>A0A8J3LTA3_9ACTN</name>
<evidence type="ECO:0000256" key="4">
    <source>
        <dbReference type="ARBA" id="ARBA00022475"/>
    </source>
</evidence>
<feature type="transmembrane region" description="Helical" evidence="8">
    <location>
        <begin position="264"/>
        <end position="286"/>
    </location>
</feature>
<evidence type="ECO:0000256" key="3">
    <source>
        <dbReference type="ARBA" id="ARBA00022448"/>
    </source>
</evidence>
<evidence type="ECO:0000256" key="6">
    <source>
        <dbReference type="ARBA" id="ARBA00022989"/>
    </source>
</evidence>
<keyword evidence="3 8" id="KW-0813">Transport</keyword>
<feature type="transmembrane region" description="Helical" evidence="8">
    <location>
        <begin position="77"/>
        <end position="100"/>
    </location>
</feature>
<dbReference type="SUPFAM" id="SSF161098">
    <property type="entry name" value="MetI-like"/>
    <property type="match status" value="1"/>
</dbReference>
<feature type="transmembrane region" description="Helical" evidence="8">
    <location>
        <begin position="162"/>
        <end position="184"/>
    </location>
</feature>
<dbReference type="Gene3D" id="1.10.3720.10">
    <property type="entry name" value="MetI-like"/>
    <property type="match status" value="1"/>
</dbReference>
<keyword evidence="11" id="KW-1185">Reference proteome</keyword>
<comment type="caution">
    <text evidence="10">The sequence shown here is derived from an EMBL/GenBank/DDBJ whole genome shotgun (WGS) entry which is preliminary data.</text>
</comment>
<dbReference type="InterPro" id="IPR000515">
    <property type="entry name" value="MetI-like"/>
</dbReference>
<dbReference type="Pfam" id="PF00528">
    <property type="entry name" value="BPD_transp_1"/>
    <property type="match status" value="1"/>
</dbReference>
<feature type="domain" description="ABC transmembrane type-1" evidence="9">
    <location>
        <begin position="78"/>
        <end position="282"/>
    </location>
</feature>
<feature type="transmembrane region" description="Helical" evidence="8">
    <location>
        <begin position="205"/>
        <end position="234"/>
    </location>
</feature>
<dbReference type="CDD" id="cd06261">
    <property type="entry name" value="TM_PBP2"/>
    <property type="match status" value="1"/>
</dbReference>
<reference evidence="10" key="1">
    <citation type="submission" date="2021-01" db="EMBL/GenBank/DDBJ databases">
        <title>Whole genome shotgun sequence of Planosporangium flavigriseum NBRC 105377.</title>
        <authorList>
            <person name="Komaki H."/>
            <person name="Tamura T."/>
        </authorList>
    </citation>
    <scope>NUCLEOTIDE SEQUENCE</scope>
    <source>
        <strain evidence="10">NBRC 105377</strain>
    </source>
</reference>
<dbReference type="RefSeq" id="WP_168080043.1">
    <property type="nucleotide sequence ID" value="NZ_BAAAQJ010000033.1"/>
</dbReference>
<evidence type="ECO:0000313" key="11">
    <source>
        <dbReference type="Proteomes" id="UP000653674"/>
    </source>
</evidence>
<dbReference type="GO" id="GO:0055085">
    <property type="term" value="P:transmembrane transport"/>
    <property type="evidence" value="ECO:0007669"/>
    <property type="project" value="InterPro"/>
</dbReference>
<feature type="transmembrane region" description="Helical" evidence="8">
    <location>
        <begin position="112"/>
        <end position="136"/>
    </location>
</feature>
<keyword evidence="4" id="KW-1003">Cell membrane</keyword>
<dbReference type="EMBL" id="BONU01000055">
    <property type="protein sequence ID" value="GIG76445.1"/>
    <property type="molecule type" value="Genomic_DNA"/>
</dbReference>
<accession>A0A8J3LTA3</accession>
<dbReference type="PANTHER" id="PTHR42929">
    <property type="entry name" value="INNER MEMBRANE ABC TRANSPORTER PERMEASE PROTEIN YDCU-RELATED-RELATED"/>
    <property type="match status" value="1"/>
</dbReference>
<comment type="similarity">
    <text evidence="2">Belongs to the binding-protein-dependent transport system permease family. CysTW subfamily.</text>
</comment>
<dbReference type="GO" id="GO:0005886">
    <property type="term" value="C:plasma membrane"/>
    <property type="evidence" value="ECO:0007669"/>
    <property type="project" value="UniProtKB-SubCell"/>
</dbReference>
<dbReference type="PANTHER" id="PTHR42929:SF5">
    <property type="entry name" value="ABC TRANSPORTER PERMEASE PROTEIN"/>
    <property type="match status" value="1"/>
</dbReference>
<sequence>MAVIDALTQSTRPGVGAGRAAPSERWGRLALLAPSIILLIGVFVVPLAIMLVRTFTDPHPGLENLTWYLGDATQRRVLVRTFTTAAKVTAVCLLLGYPYAYAMVAAGPKLRAVLTLLVLVPFWTSLMVRTFAWVILLQDNGPIQRALAGIGLDNLHLIRSNVGVIIGMSQILLPFLVMPLYAVMSTIDRRLVLASSSLGARPITSFFRVWLPLSLPGIGAGSLMVFISSLGFYVTPALLGSPSDALVSQQIYTQVSGLLQWGRAGAMGLVLLVATFAILAVLMLSIRRAARRQTRQAEDATS</sequence>
<comment type="subcellular location">
    <subcellularLocation>
        <location evidence="1 8">Cell membrane</location>
        <topology evidence="1 8">Multi-pass membrane protein</topology>
    </subcellularLocation>
</comment>
<dbReference type="PROSITE" id="PS50928">
    <property type="entry name" value="ABC_TM1"/>
    <property type="match status" value="1"/>
</dbReference>
<proteinExistence type="inferred from homology"/>
<protein>
    <submittedName>
        <fullName evidence="10">ABC transporter permease</fullName>
    </submittedName>
</protein>
<organism evidence="10 11">
    <name type="scientific">Planosporangium flavigriseum</name>
    <dbReference type="NCBI Taxonomy" id="373681"/>
    <lineage>
        <taxon>Bacteria</taxon>
        <taxon>Bacillati</taxon>
        <taxon>Actinomycetota</taxon>
        <taxon>Actinomycetes</taxon>
        <taxon>Micromonosporales</taxon>
        <taxon>Micromonosporaceae</taxon>
        <taxon>Planosporangium</taxon>
    </lineage>
</organism>
<keyword evidence="7 8" id="KW-0472">Membrane</keyword>
<dbReference type="Proteomes" id="UP000653674">
    <property type="component" value="Unassembled WGS sequence"/>
</dbReference>
<evidence type="ECO:0000256" key="5">
    <source>
        <dbReference type="ARBA" id="ARBA00022692"/>
    </source>
</evidence>
<evidence type="ECO:0000259" key="9">
    <source>
        <dbReference type="PROSITE" id="PS50928"/>
    </source>
</evidence>
<evidence type="ECO:0000313" key="10">
    <source>
        <dbReference type="EMBL" id="GIG76445.1"/>
    </source>
</evidence>
<gene>
    <name evidence="10" type="ORF">Pfl04_48490</name>
</gene>
<keyword evidence="5 8" id="KW-0812">Transmembrane</keyword>
<keyword evidence="6 8" id="KW-1133">Transmembrane helix</keyword>
<evidence type="ECO:0000256" key="8">
    <source>
        <dbReference type="RuleBase" id="RU363032"/>
    </source>
</evidence>
<feature type="transmembrane region" description="Helical" evidence="8">
    <location>
        <begin position="29"/>
        <end position="52"/>
    </location>
</feature>